<dbReference type="InterPro" id="IPR012685">
    <property type="entry name" value="CHP02304_F390_synth-rel"/>
</dbReference>
<dbReference type="InterPro" id="IPR042099">
    <property type="entry name" value="ANL_N_sf"/>
</dbReference>
<reference evidence="2" key="1">
    <citation type="journal article" date="2019" name="Int. J. Syst. Evol. Microbiol.">
        <title>The Global Catalogue of Microorganisms (GCM) 10K type strain sequencing project: providing services to taxonomists for standard genome sequencing and annotation.</title>
        <authorList>
            <consortium name="The Broad Institute Genomics Platform"/>
            <consortium name="The Broad Institute Genome Sequencing Center for Infectious Disease"/>
            <person name="Wu L."/>
            <person name="Ma J."/>
        </authorList>
    </citation>
    <scope>NUCLEOTIDE SEQUENCE [LARGE SCALE GENOMIC DNA]</scope>
    <source>
        <strain evidence="2">JCM 15442</strain>
    </source>
</reference>
<comment type="caution">
    <text evidence="1">The sequence shown here is derived from an EMBL/GenBank/DDBJ whole genome shotgun (WGS) entry which is preliminary data.</text>
</comment>
<evidence type="ECO:0000313" key="1">
    <source>
        <dbReference type="EMBL" id="GGL70768.1"/>
    </source>
</evidence>
<dbReference type="SUPFAM" id="SSF56801">
    <property type="entry name" value="Acetyl-CoA synthetase-like"/>
    <property type="match status" value="1"/>
</dbReference>
<gene>
    <name evidence="1" type="ORF">GCM10010840_06090</name>
</gene>
<dbReference type="NCBIfam" id="TIGR02304">
    <property type="entry name" value="aden_form_hyp"/>
    <property type="match status" value="1"/>
</dbReference>
<name>A0ABQ2G1P1_9DEIO</name>
<dbReference type="PANTHER" id="PTHR36932">
    <property type="entry name" value="CAPSULAR POLYSACCHARIDE BIOSYNTHESIS PROTEIN"/>
    <property type="match status" value="1"/>
</dbReference>
<accession>A0ABQ2G1P1</accession>
<protein>
    <submittedName>
        <fullName evidence="1">Coenzyme F390 synthetase</fullName>
    </submittedName>
</protein>
<dbReference type="RefSeq" id="WP_229723281.1">
    <property type="nucleotide sequence ID" value="NZ_BMOL01000002.1"/>
</dbReference>
<dbReference type="PANTHER" id="PTHR36932:SF1">
    <property type="entry name" value="CAPSULAR POLYSACCHARIDE BIOSYNTHESIS PROTEIN"/>
    <property type="match status" value="1"/>
</dbReference>
<organism evidence="1 2">
    <name type="scientific">Deinococcus aerolatus</name>
    <dbReference type="NCBI Taxonomy" id="522487"/>
    <lineage>
        <taxon>Bacteria</taxon>
        <taxon>Thermotogati</taxon>
        <taxon>Deinococcota</taxon>
        <taxon>Deinococci</taxon>
        <taxon>Deinococcales</taxon>
        <taxon>Deinococcaceae</taxon>
        <taxon>Deinococcus</taxon>
    </lineage>
</organism>
<keyword evidence="2" id="KW-1185">Reference proteome</keyword>
<dbReference type="Proteomes" id="UP000639973">
    <property type="component" value="Unassembled WGS sequence"/>
</dbReference>
<dbReference type="Gene3D" id="3.40.50.12780">
    <property type="entry name" value="N-terminal domain of ligase-like"/>
    <property type="match status" value="1"/>
</dbReference>
<dbReference type="EMBL" id="BMOL01000002">
    <property type="protein sequence ID" value="GGL70768.1"/>
    <property type="molecule type" value="Genomic_DNA"/>
</dbReference>
<evidence type="ECO:0000313" key="2">
    <source>
        <dbReference type="Proteomes" id="UP000639973"/>
    </source>
</evidence>
<sequence>MPELLDRVTVVRHALGEGRRMFRDRAALERHQERLAVHHLRWVAAHSPFTARRFLEAGLGLGQWRELPPVDKAGMMAAFDTLNTAGLCLTDVLAVARRAEDTRDFTPTLPTPRGPVTVGLSSGTGGNAGAFVVSRGERLQWAGVVLRWLLPAFPLGLLHRQRVAFVLRADGGLYRSVGSARLAFRFLDLLRPLDELAADLTAYAPTLLIGPPSVLRALLGAGAVAQPTRVVSVAEVLEDDDRAALERGFGPVVQVYQATEGLLGLPCPHGHLHLNEGHVHFDFEPVGGPGDGGHLRPVLTDLRRTTQPMIRHRLDDLLVLADRCSCGLASRRVLRVAGRQDDALSLPGGAGRVTVWPDFLRGAMNRVPGLREYRVEQIGAADLRVLLDPLTPETWQEACVQICGALTRSGADAVRVRLGVQPLPAALPGVKRRRVRRLWRPESGEGPS</sequence>
<dbReference type="InterPro" id="IPR053158">
    <property type="entry name" value="CapK_Type1_Caps_Biosynth"/>
</dbReference>
<proteinExistence type="predicted"/>